<evidence type="ECO:0000313" key="2">
    <source>
        <dbReference type="EMBL" id="NLV14075.1"/>
    </source>
</evidence>
<feature type="transmembrane region" description="Helical" evidence="1">
    <location>
        <begin position="201"/>
        <end position="226"/>
    </location>
</feature>
<sequence>MVQQSTLLQIIQFVGLITPALAVLIELLIRFHGGLEQLQDEKELPIEIQILFLGFSAILLGGMGVGVQMVLTLDNSITQFAALLIFGGLPLLAASVLAMNIRISPISDPSANLVQGFSAALQYTSSVGLPLLLSTLLYFGLTDWLRQWINTNLNWWIFVGNLEPVWYFYIVAAILVYKIMYSLFTHNTIPSDTLSNVMNDWFITSFTAGAFFLIVAGLVFVLYRILISLSLPFVTATSYLSAIPYIWSGFVVFALLYNELNPNQD</sequence>
<dbReference type="AlphaFoldDB" id="A0A847UJP1"/>
<feature type="transmembrane region" description="Helical" evidence="1">
    <location>
        <begin position="50"/>
        <end position="71"/>
    </location>
</feature>
<protein>
    <submittedName>
        <fullName evidence="2">Uncharacterized protein</fullName>
    </submittedName>
</protein>
<name>A0A847UJP1_HALAR</name>
<dbReference type="EMBL" id="WOWA01000006">
    <property type="protein sequence ID" value="NLV14075.1"/>
    <property type="molecule type" value="Genomic_DNA"/>
</dbReference>
<organism evidence="2 3">
    <name type="scientific">Haloarcula argentinensis</name>
    <dbReference type="NCBI Taxonomy" id="43776"/>
    <lineage>
        <taxon>Archaea</taxon>
        <taxon>Methanobacteriati</taxon>
        <taxon>Methanobacteriota</taxon>
        <taxon>Stenosarchaea group</taxon>
        <taxon>Halobacteria</taxon>
        <taxon>Halobacteriales</taxon>
        <taxon>Haloarculaceae</taxon>
        <taxon>Haloarcula</taxon>
    </lineage>
</organism>
<keyword evidence="1" id="KW-1133">Transmembrane helix</keyword>
<feature type="transmembrane region" description="Helical" evidence="1">
    <location>
        <begin position="77"/>
        <end position="99"/>
    </location>
</feature>
<feature type="transmembrane region" description="Helical" evidence="1">
    <location>
        <begin position="6"/>
        <end position="29"/>
    </location>
</feature>
<evidence type="ECO:0000256" key="1">
    <source>
        <dbReference type="SAM" id="Phobius"/>
    </source>
</evidence>
<keyword evidence="1" id="KW-0812">Transmembrane</keyword>
<dbReference type="Proteomes" id="UP000641625">
    <property type="component" value="Unassembled WGS sequence"/>
</dbReference>
<feature type="transmembrane region" description="Helical" evidence="1">
    <location>
        <begin position="120"/>
        <end position="141"/>
    </location>
</feature>
<feature type="transmembrane region" description="Helical" evidence="1">
    <location>
        <begin position="238"/>
        <end position="257"/>
    </location>
</feature>
<proteinExistence type="predicted"/>
<accession>A0A847UJP1</accession>
<evidence type="ECO:0000313" key="3">
    <source>
        <dbReference type="Proteomes" id="UP000641625"/>
    </source>
</evidence>
<comment type="caution">
    <text evidence="2">The sequence shown here is derived from an EMBL/GenBank/DDBJ whole genome shotgun (WGS) entry which is preliminary data.</text>
</comment>
<keyword evidence="1" id="KW-0472">Membrane</keyword>
<dbReference type="RefSeq" id="WP_170097537.1">
    <property type="nucleotide sequence ID" value="NZ_WOWA01000006.1"/>
</dbReference>
<gene>
    <name evidence="2" type="ORF">GOC77_12455</name>
</gene>
<feature type="transmembrane region" description="Helical" evidence="1">
    <location>
        <begin position="153"/>
        <end position="180"/>
    </location>
</feature>
<reference evidence="2" key="1">
    <citation type="submission" date="2019-12" db="EMBL/GenBank/DDBJ databases">
        <title>Whole genome sequencing of Haloarcula argentinensis strain pws5.</title>
        <authorList>
            <person name="Verma D.K."/>
            <person name="Gopal K."/>
            <person name="Prasad E.S."/>
        </authorList>
    </citation>
    <scope>NUCLEOTIDE SEQUENCE</scope>
    <source>
        <strain evidence="2">Pws5</strain>
    </source>
</reference>